<dbReference type="InterPro" id="IPR058240">
    <property type="entry name" value="rSAM_sf"/>
</dbReference>
<comment type="cofactor">
    <cofactor evidence="12">
        <name>[4Fe-4S] cluster</name>
        <dbReference type="ChEBI" id="CHEBI:49883"/>
    </cofactor>
    <text evidence="12">Binds 2 [4Fe-4S] clusters. Binds 1 [4Fe-4S] cluster coordinated with 3 cysteines and an exchangeable S-adenosyl-L-methionine and 1 [4Fe-4S] cluster coordinated with 3 cysteines and the GTP-derived substrate.</text>
</comment>
<dbReference type="RefSeq" id="WP_119747593.1">
    <property type="nucleotide sequence ID" value="NZ_QVRA01000012.1"/>
</dbReference>
<keyword evidence="7 12" id="KW-0411">Iron-sulfur</keyword>
<evidence type="ECO:0000256" key="4">
    <source>
        <dbReference type="ARBA" id="ARBA00022723"/>
    </source>
</evidence>
<evidence type="ECO:0000259" key="13">
    <source>
        <dbReference type="PROSITE" id="PS51918"/>
    </source>
</evidence>
<feature type="binding site" evidence="12">
    <location>
        <position position="36"/>
    </location>
    <ligand>
        <name>S-adenosyl-L-methionine</name>
        <dbReference type="ChEBI" id="CHEBI:59789"/>
    </ligand>
</feature>
<dbReference type="InterPro" id="IPR007197">
    <property type="entry name" value="rSAM"/>
</dbReference>
<dbReference type="SFLD" id="SFLDG01386">
    <property type="entry name" value="main_SPASM_domain-containing"/>
    <property type="match status" value="1"/>
</dbReference>
<dbReference type="PANTHER" id="PTHR22960">
    <property type="entry name" value="MOLYBDOPTERIN COFACTOR SYNTHESIS PROTEIN A"/>
    <property type="match status" value="1"/>
</dbReference>
<feature type="binding site" evidence="12">
    <location>
        <position position="105"/>
    </location>
    <ligand>
        <name>GTP</name>
        <dbReference type="ChEBI" id="CHEBI:37565"/>
    </ligand>
</feature>
<sequence>MAMAEPSRTQMTDGLGRRISYLRISVTDRCDLRCRYCMAEKMQFLPKNQVLTLEEIALLADLFVARGINKIRLTGGEPLVRRDIGDLVRRIGRHLGNGLDELTLTTNGTRLINHADMLADAGVRRINVSLDSLDPARFAHITRGGDIQAVFGGLKAAQAAGLAIKINMVALKGVNDGEILPMLRWCDAEGLDLTLIETMPLGETGEDRTDHYLPLSQVADDIRAHYALTPVSDRTGGPARYHSVAGMTARLGLITPLTNNFCADCNRIRMTCEGKIFMCLGHEDHVDFKTALREGGLPAVEPLIDRALRLKPARHDFRIGAGETAPATRRHMSVTGG</sequence>
<dbReference type="AlphaFoldDB" id="A0A418YQZ2"/>
<dbReference type="InterPro" id="IPR040064">
    <property type="entry name" value="MoaA-like"/>
</dbReference>
<dbReference type="CDD" id="cd01335">
    <property type="entry name" value="Radical_SAM"/>
    <property type="match status" value="1"/>
</dbReference>
<dbReference type="EC" id="4.1.99.22" evidence="1 12"/>
<keyword evidence="8 12" id="KW-0342">GTP-binding</keyword>
<evidence type="ECO:0000256" key="8">
    <source>
        <dbReference type="ARBA" id="ARBA00023134"/>
    </source>
</evidence>
<dbReference type="NCBIfam" id="TIGR02666">
    <property type="entry name" value="moaA"/>
    <property type="match status" value="1"/>
</dbReference>
<dbReference type="SMART" id="SM00729">
    <property type="entry name" value="Elp3"/>
    <property type="match status" value="1"/>
</dbReference>
<keyword evidence="4 12" id="KW-0479">Metal-binding</keyword>
<feature type="binding site" evidence="12">
    <location>
        <position position="129"/>
    </location>
    <ligand>
        <name>S-adenosyl-L-methionine</name>
        <dbReference type="ChEBI" id="CHEBI:59789"/>
    </ligand>
</feature>
<accession>A0A418YQZ2</accession>
<feature type="binding site" evidence="12">
    <location>
        <position position="199"/>
    </location>
    <ligand>
        <name>S-adenosyl-L-methionine</name>
        <dbReference type="ChEBI" id="CHEBI:59789"/>
    </ligand>
</feature>
<comment type="subunit">
    <text evidence="12">Monomer and homodimer.</text>
</comment>
<name>A0A418YQZ2_9SPHN</name>
<comment type="function">
    <text evidence="12">Catalyzes the cyclization of GTP to (8S)-3',8-cyclo-7,8-dihydroguanosine 5'-triphosphate.</text>
</comment>
<dbReference type="GO" id="GO:1904047">
    <property type="term" value="F:S-adenosyl-L-methionine binding"/>
    <property type="evidence" value="ECO:0007669"/>
    <property type="project" value="UniProtKB-UniRule"/>
</dbReference>
<evidence type="ECO:0000256" key="5">
    <source>
        <dbReference type="ARBA" id="ARBA00022741"/>
    </source>
</evidence>
<keyword evidence="10 12" id="KW-0456">Lyase</keyword>
<dbReference type="PANTHER" id="PTHR22960:SF0">
    <property type="entry name" value="MOLYBDENUM COFACTOR BIOSYNTHESIS PROTEIN 1"/>
    <property type="match status" value="1"/>
</dbReference>
<feature type="binding site" evidence="12">
    <location>
        <position position="72"/>
    </location>
    <ligand>
        <name>GTP</name>
        <dbReference type="ChEBI" id="CHEBI:37565"/>
    </ligand>
</feature>
<feature type="binding site" evidence="12">
    <location>
        <position position="23"/>
    </location>
    <ligand>
        <name>GTP</name>
        <dbReference type="ChEBI" id="CHEBI:37565"/>
    </ligand>
</feature>
<dbReference type="GO" id="GO:0061798">
    <property type="term" value="F:GTP 3',8'-cyclase activity"/>
    <property type="evidence" value="ECO:0007669"/>
    <property type="project" value="UniProtKB-UniRule"/>
</dbReference>
<evidence type="ECO:0000313" key="15">
    <source>
        <dbReference type="Proteomes" id="UP000283469"/>
    </source>
</evidence>
<dbReference type="UniPathway" id="UPA00344"/>
<comment type="pathway">
    <text evidence="12">Cofactor biosynthesis; molybdopterin biosynthesis.</text>
</comment>
<dbReference type="InterPro" id="IPR013785">
    <property type="entry name" value="Aldolase_TIM"/>
</dbReference>
<dbReference type="GO" id="GO:0051539">
    <property type="term" value="F:4 iron, 4 sulfur cluster binding"/>
    <property type="evidence" value="ECO:0007669"/>
    <property type="project" value="UniProtKB-UniRule"/>
</dbReference>
<evidence type="ECO:0000256" key="11">
    <source>
        <dbReference type="ARBA" id="ARBA00048697"/>
    </source>
</evidence>
<dbReference type="CDD" id="cd21117">
    <property type="entry name" value="Twitch_MoaA"/>
    <property type="match status" value="1"/>
</dbReference>
<comment type="catalytic activity">
    <reaction evidence="11 12">
        <text>GTP + AH2 + S-adenosyl-L-methionine = (8S)-3',8-cyclo-7,8-dihydroguanosine 5'-triphosphate + 5'-deoxyadenosine + L-methionine + A + H(+)</text>
        <dbReference type="Rhea" id="RHEA:49576"/>
        <dbReference type="ChEBI" id="CHEBI:13193"/>
        <dbReference type="ChEBI" id="CHEBI:15378"/>
        <dbReference type="ChEBI" id="CHEBI:17319"/>
        <dbReference type="ChEBI" id="CHEBI:17499"/>
        <dbReference type="ChEBI" id="CHEBI:37565"/>
        <dbReference type="ChEBI" id="CHEBI:57844"/>
        <dbReference type="ChEBI" id="CHEBI:59789"/>
        <dbReference type="ChEBI" id="CHEBI:131766"/>
        <dbReference type="EC" id="4.1.99.22"/>
    </reaction>
</comment>
<keyword evidence="6 12" id="KW-0408">Iron</keyword>
<dbReference type="InterPro" id="IPR010505">
    <property type="entry name" value="MoaA_twitch"/>
</dbReference>
<dbReference type="PROSITE" id="PS51918">
    <property type="entry name" value="RADICAL_SAM"/>
    <property type="match status" value="1"/>
</dbReference>
<proteinExistence type="inferred from homology"/>
<dbReference type="InterPro" id="IPR013483">
    <property type="entry name" value="MoaA"/>
</dbReference>
<dbReference type="EMBL" id="QVRA01000012">
    <property type="protein sequence ID" value="RJG53965.1"/>
    <property type="molecule type" value="Genomic_DNA"/>
</dbReference>
<dbReference type="Proteomes" id="UP000283469">
    <property type="component" value="Unassembled WGS sequence"/>
</dbReference>
<evidence type="ECO:0000256" key="12">
    <source>
        <dbReference type="HAMAP-Rule" id="MF_01225"/>
    </source>
</evidence>
<keyword evidence="2 12" id="KW-0004">4Fe-4S</keyword>
<feature type="binding site" evidence="12">
    <location>
        <position position="165"/>
    </location>
    <ligand>
        <name>GTP</name>
        <dbReference type="ChEBI" id="CHEBI:37565"/>
    </ligand>
</feature>
<protein>
    <recommendedName>
        <fullName evidence="1 12">GTP 3',8-cyclase</fullName>
        <ecNumber evidence="1 12">4.1.99.22</ecNumber>
    </recommendedName>
    <alternativeName>
        <fullName evidence="12">Molybdenum cofactor biosynthesis protein A</fullName>
    </alternativeName>
</protein>
<keyword evidence="5 12" id="KW-0547">Nucleotide-binding</keyword>
<evidence type="ECO:0000256" key="1">
    <source>
        <dbReference type="ARBA" id="ARBA00012167"/>
    </source>
</evidence>
<dbReference type="Pfam" id="PF04055">
    <property type="entry name" value="Radical_SAM"/>
    <property type="match status" value="1"/>
</dbReference>
<dbReference type="SFLD" id="SFLDG01383">
    <property type="entry name" value="cyclic_pyranopterin_phosphate"/>
    <property type="match status" value="1"/>
</dbReference>
<keyword evidence="3 12" id="KW-0949">S-adenosyl-L-methionine</keyword>
<dbReference type="GO" id="GO:0046872">
    <property type="term" value="F:metal ion binding"/>
    <property type="evidence" value="ECO:0007669"/>
    <property type="project" value="UniProtKB-KW"/>
</dbReference>
<dbReference type="InterPro" id="IPR006638">
    <property type="entry name" value="Elp3/MiaA/NifB-like_rSAM"/>
</dbReference>
<comment type="similarity">
    <text evidence="12">Belongs to the radical SAM superfamily. MoaA family.</text>
</comment>
<dbReference type="GO" id="GO:0061799">
    <property type="term" value="F:cyclic pyranopterin monophosphate synthase activity"/>
    <property type="evidence" value="ECO:0007669"/>
    <property type="project" value="TreeGrafter"/>
</dbReference>
<dbReference type="OrthoDB" id="9763993at2"/>
<gene>
    <name evidence="12 14" type="primary">moaA</name>
    <name evidence="14" type="ORF">D0Z70_14425</name>
</gene>
<dbReference type="SFLD" id="SFLDS00029">
    <property type="entry name" value="Radical_SAM"/>
    <property type="match status" value="1"/>
</dbReference>
<organism evidence="14 15">
    <name type="scientific">Sphingobium terrigena</name>
    <dbReference type="NCBI Taxonomy" id="2304063"/>
    <lineage>
        <taxon>Bacteria</taxon>
        <taxon>Pseudomonadati</taxon>
        <taxon>Pseudomonadota</taxon>
        <taxon>Alphaproteobacteria</taxon>
        <taxon>Sphingomonadales</taxon>
        <taxon>Sphingomonadaceae</taxon>
        <taxon>Sphingobium</taxon>
    </lineage>
</organism>
<evidence type="ECO:0000256" key="7">
    <source>
        <dbReference type="ARBA" id="ARBA00023014"/>
    </source>
</evidence>
<evidence type="ECO:0000256" key="9">
    <source>
        <dbReference type="ARBA" id="ARBA00023150"/>
    </source>
</evidence>
<keyword evidence="15" id="KW-1185">Reference proteome</keyword>
<evidence type="ECO:0000256" key="3">
    <source>
        <dbReference type="ARBA" id="ARBA00022691"/>
    </source>
</evidence>
<feature type="binding site" evidence="12">
    <location>
        <position position="34"/>
    </location>
    <ligand>
        <name>[4Fe-4S] cluster</name>
        <dbReference type="ChEBI" id="CHEBI:49883"/>
        <label>1</label>
        <note>4Fe-4S-S-AdoMet</note>
    </ligand>
</feature>
<feature type="binding site" evidence="12">
    <location>
        <position position="262"/>
    </location>
    <ligand>
        <name>[4Fe-4S] cluster</name>
        <dbReference type="ChEBI" id="CHEBI:49883"/>
        <label>2</label>
        <note>4Fe-4S-substrate</note>
    </ligand>
</feature>
<dbReference type="SUPFAM" id="SSF102114">
    <property type="entry name" value="Radical SAM enzymes"/>
    <property type="match status" value="1"/>
</dbReference>
<reference evidence="14 15" key="1">
    <citation type="submission" date="2018-08" db="EMBL/GenBank/DDBJ databases">
        <title>Sphingobium sp. EO9.</title>
        <authorList>
            <person name="Park Y."/>
            <person name="Kim K.H."/>
            <person name="Jeon C.O."/>
        </authorList>
    </citation>
    <scope>NUCLEOTIDE SEQUENCE [LARGE SCALE GENOMIC DNA]</scope>
    <source>
        <strain evidence="14 15">EO9</strain>
    </source>
</reference>
<dbReference type="InterPro" id="IPR000385">
    <property type="entry name" value="MoaA_NifB_PqqE_Fe-S-bd_CS"/>
</dbReference>
<evidence type="ECO:0000256" key="6">
    <source>
        <dbReference type="ARBA" id="ARBA00023004"/>
    </source>
</evidence>
<dbReference type="PROSITE" id="PS01305">
    <property type="entry name" value="MOAA_NIFB_PQQE"/>
    <property type="match status" value="1"/>
</dbReference>
<feature type="binding site" evidence="12">
    <location>
        <begin position="267"/>
        <end position="269"/>
    </location>
    <ligand>
        <name>GTP</name>
        <dbReference type="ChEBI" id="CHEBI:37565"/>
    </ligand>
</feature>
<dbReference type="SFLD" id="SFLDG01067">
    <property type="entry name" value="SPASM/twitch_domain_containing"/>
    <property type="match status" value="1"/>
</dbReference>
<dbReference type="HAMAP" id="MF_01225_B">
    <property type="entry name" value="MoaA_B"/>
    <property type="match status" value="1"/>
</dbReference>
<feature type="binding site" evidence="12">
    <location>
        <position position="265"/>
    </location>
    <ligand>
        <name>[4Fe-4S] cluster</name>
        <dbReference type="ChEBI" id="CHEBI:49883"/>
        <label>2</label>
        <note>4Fe-4S-substrate</note>
    </ligand>
</feature>
<dbReference type="GO" id="GO:0005525">
    <property type="term" value="F:GTP binding"/>
    <property type="evidence" value="ECO:0007669"/>
    <property type="project" value="UniProtKB-UniRule"/>
</dbReference>
<dbReference type="InterPro" id="IPR050105">
    <property type="entry name" value="MoCo_biosynth_MoaA/MoaC"/>
</dbReference>
<feature type="binding site" evidence="12">
    <location>
        <position position="279"/>
    </location>
    <ligand>
        <name>[4Fe-4S] cluster</name>
        <dbReference type="ChEBI" id="CHEBI:49883"/>
        <label>2</label>
        <note>4Fe-4S-substrate</note>
    </ligand>
</feature>
<feature type="binding site" evidence="12">
    <location>
        <position position="30"/>
    </location>
    <ligand>
        <name>[4Fe-4S] cluster</name>
        <dbReference type="ChEBI" id="CHEBI:49883"/>
        <label>1</label>
        <note>4Fe-4S-S-AdoMet</note>
    </ligand>
</feature>
<feature type="domain" description="Radical SAM core" evidence="13">
    <location>
        <begin position="14"/>
        <end position="238"/>
    </location>
</feature>
<dbReference type="GO" id="GO:0006777">
    <property type="term" value="P:Mo-molybdopterin cofactor biosynthetic process"/>
    <property type="evidence" value="ECO:0007669"/>
    <property type="project" value="UniProtKB-UniRule"/>
</dbReference>
<evidence type="ECO:0000256" key="10">
    <source>
        <dbReference type="ARBA" id="ARBA00023239"/>
    </source>
</evidence>
<dbReference type="Pfam" id="PF06463">
    <property type="entry name" value="Mob_synth_C"/>
    <property type="match status" value="1"/>
</dbReference>
<feature type="binding site" evidence="12">
    <location>
        <position position="37"/>
    </location>
    <ligand>
        <name>[4Fe-4S] cluster</name>
        <dbReference type="ChEBI" id="CHEBI:49883"/>
        <label>1</label>
        <note>4Fe-4S-S-AdoMet</note>
    </ligand>
</feature>
<keyword evidence="9 12" id="KW-0501">Molybdenum cofactor biosynthesis</keyword>
<dbReference type="Gene3D" id="3.20.20.70">
    <property type="entry name" value="Aldolase class I"/>
    <property type="match status" value="1"/>
</dbReference>
<evidence type="ECO:0000313" key="14">
    <source>
        <dbReference type="EMBL" id="RJG53965.1"/>
    </source>
</evidence>
<feature type="binding site" evidence="12">
    <location>
        <position position="76"/>
    </location>
    <ligand>
        <name>S-adenosyl-L-methionine</name>
        <dbReference type="ChEBI" id="CHEBI:59789"/>
    </ligand>
</feature>
<comment type="caution">
    <text evidence="14">The sequence shown here is derived from an EMBL/GenBank/DDBJ whole genome shotgun (WGS) entry which is preliminary data.</text>
</comment>
<evidence type="ECO:0000256" key="2">
    <source>
        <dbReference type="ARBA" id="ARBA00022485"/>
    </source>
</evidence>